<evidence type="ECO:0000256" key="11">
    <source>
        <dbReference type="ARBA" id="ARBA00022982"/>
    </source>
</evidence>
<keyword evidence="7 13" id="KW-0285">Flavoprotein</keyword>
<dbReference type="InterPro" id="IPR027417">
    <property type="entry name" value="P-loop_NTPase"/>
</dbReference>
<evidence type="ECO:0000256" key="9">
    <source>
        <dbReference type="ARBA" id="ARBA00022827"/>
    </source>
</evidence>
<dbReference type="AlphaFoldDB" id="A0A834I7R2"/>
<dbReference type="PANTHER" id="PTHR10513">
    <property type="entry name" value="DEOXYNUCLEOSIDE KINASE"/>
    <property type="match status" value="1"/>
</dbReference>
<gene>
    <name evidence="15" type="ORF">GWI33_013149</name>
</gene>
<dbReference type="Pfam" id="PF01712">
    <property type="entry name" value="dNK"/>
    <property type="match status" value="1"/>
</dbReference>
<dbReference type="PANTHER" id="PTHR10513:SF15">
    <property type="entry name" value="NADH DEHYDROGENASE [UBIQUINONE] 1 ALPHA SUBCOMPLEX SUBUNIT 10, MITOCHONDRIAL"/>
    <property type="match status" value="1"/>
</dbReference>
<keyword evidence="8 13" id="KW-0679">Respiratory chain</keyword>
<evidence type="ECO:0000313" key="16">
    <source>
        <dbReference type="Proteomes" id="UP000625711"/>
    </source>
</evidence>
<accession>A0A834I7R2</accession>
<comment type="subcellular location">
    <subcellularLocation>
        <location evidence="3 13">Mitochondrion matrix</location>
    </subcellularLocation>
</comment>
<evidence type="ECO:0000256" key="7">
    <source>
        <dbReference type="ARBA" id="ARBA00022630"/>
    </source>
</evidence>
<comment type="caution">
    <text evidence="15">The sequence shown here is derived from an EMBL/GenBank/DDBJ whole genome shotgun (WGS) entry which is preliminary data.</text>
</comment>
<keyword evidence="6 13" id="KW-0813">Transport</keyword>
<name>A0A834I7R2_RHYFE</name>
<dbReference type="InterPro" id="IPR050566">
    <property type="entry name" value="Deoxyribonucleoside_kinase"/>
</dbReference>
<reference evidence="15" key="1">
    <citation type="submission" date="2020-08" db="EMBL/GenBank/DDBJ databases">
        <title>Genome sequencing and assembly of the red palm weevil Rhynchophorus ferrugineus.</title>
        <authorList>
            <person name="Dias G.B."/>
            <person name="Bergman C.M."/>
            <person name="Manee M."/>
        </authorList>
    </citation>
    <scope>NUCLEOTIDE SEQUENCE</scope>
    <source>
        <strain evidence="15">AA-2017</strain>
        <tissue evidence="15">Whole larva</tissue>
    </source>
</reference>
<proteinExistence type="inferred from homology"/>
<evidence type="ECO:0000256" key="5">
    <source>
        <dbReference type="ARBA" id="ARBA00017279"/>
    </source>
</evidence>
<keyword evidence="16" id="KW-1185">Reference proteome</keyword>
<dbReference type="PIRSF" id="PIRSF000543">
    <property type="entry name" value="NADH_UQ_42KD"/>
    <property type="match status" value="1"/>
</dbReference>
<comment type="function">
    <text evidence="2 13">Accessory subunit of the mitochondrial membrane respiratory chain NADH dehydrogenase (Complex I), that is believed not to be involved in catalysis. Complex I functions in the transfer of electrons from NADH to the respiratory chain. The immediate electron acceptor for the enzyme is believed to be ubiquinone.</text>
</comment>
<evidence type="ECO:0000256" key="3">
    <source>
        <dbReference type="ARBA" id="ARBA00004305"/>
    </source>
</evidence>
<keyword evidence="9 13" id="KW-0274">FAD</keyword>
<evidence type="ECO:0000256" key="10">
    <source>
        <dbReference type="ARBA" id="ARBA00022946"/>
    </source>
</evidence>
<comment type="similarity">
    <text evidence="4 13">Belongs to the complex I NDUFA10 subunit family.</text>
</comment>
<evidence type="ECO:0000256" key="13">
    <source>
        <dbReference type="PIRNR" id="PIRNR000543"/>
    </source>
</evidence>
<evidence type="ECO:0000256" key="12">
    <source>
        <dbReference type="ARBA" id="ARBA00023128"/>
    </source>
</evidence>
<dbReference type="EMBL" id="JAACXV010013045">
    <property type="protein sequence ID" value="KAF7274177.1"/>
    <property type="molecule type" value="Genomic_DNA"/>
</dbReference>
<organism evidence="15 16">
    <name type="scientific">Rhynchophorus ferrugineus</name>
    <name type="common">Red palm weevil</name>
    <name type="synonym">Curculio ferrugineus</name>
    <dbReference type="NCBI Taxonomy" id="354439"/>
    <lineage>
        <taxon>Eukaryota</taxon>
        <taxon>Metazoa</taxon>
        <taxon>Ecdysozoa</taxon>
        <taxon>Arthropoda</taxon>
        <taxon>Hexapoda</taxon>
        <taxon>Insecta</taxon>
        <taxon>Pterygota</taxon>
        <taxon>Neoptera</taxon>
        <taxon>Endopterygota</taxon>
        <taxon>Coleoptera</taxon>
        <taxon>Polyphaga</taxon>
        <taxon>Cucujiformia</taxon>
        <taxon>Curculionidae</taxon>
        <taxon>Dryophthorinae</taxon>
        <taxon>Rhynchophorus</taxon>
    </lineage>
</organism>
<dbReference type="Proteomes" id="UP000625711">
    <property type="component" value="Unassembled WGS sequence"/>
</dbReference>
<dbReference type="GO" id="GO:0005759">
    <property type="term" value="C:mitochondrial matrix"/>
    <property type="evidence" value="ECO:0007669"/>
    <property type="project" value="UniProtKB-SubCell"/>
</dbReference>
<keyword evidence="12 13" id="KW-0496">Mitochondrion</keyword>
<dbReference type="OrthoDB" id="17400at2759"/>
<dbReference type="Gene3D" id="3.40.50.300">
    <property type="entry name" value="P-loop containing nucleotide triphosphate hydrolases"/>
    <property type="match status" value="1"/>
</dbReference>
<keyword evidence="10" id="KW-0809">Transit peptide</keyword>
<keyword evidence="11 13" id="KW-0249">Electron transport</keyword>
<evidence type="ECO:0000259" key="14">
    <source>
        <dbReference type="Pfam" id="PF01712"/>
    </source>
</evidence>
<evidence type="ECO:0000256" key="4">
    <source>
        <dbReference type="ARBA" id="ARBA00008606"/>
    </source>
</evidence>
<evidence type="ECO:0000256" key="8">
    <source>
        <dbReference type="ARBA" id="ARBA00022660"/>
    </source>
</evidence>
<dbReference type="InterPro" id="IPR015828">
    <property type="entry name" value="NDUFA10"/>
</dbReference>
<dbReference type="SUPFAM" id="SSF52540">
    <property type="entry name" value="P-loop containing nucleoside triphosphate hydrolases"/>
    <property type="match status" value="1"/>
</dbReference>
<protein>
    <recommendedName>
        <fullName evidence="5 13">NADH dehydrogenase [ubiquinone] 1 alpha subcomplex subunit 10, mitochondrial</fullName>
    </recommendedName>
</protein>
<evidence type="ECO:0000256" key="2">
    <source>
        <dbReference type="ARBA" id="ARBA00003195"/>
    </source>
</evidence>
<dbReference type="GO" id="GO:0006120">
    <property type="term" value="P:mitochondrial electron transport, NADH to ubiquinone"/>
    <property type="evidence" value="ECO:0007669"/>
    <property type="project" value="InterPro"/>
</dbReference>
<evidence type="ECO:0000313" key="15">
    <source>
        <dbReference type="EMBL" id="KAF7274177.1"/>
    </source>
</evidence>
<evidence type="ECO:0000256" key="1">
    <source>
        <dbReference type="ARBA" id="ARBA00001974"/>
    </source>
</evidence>
<comment type="cofactor">
    <cofactor evidence="1 13">
        <name>FAD</name>
        <dbReference type="ChEBI" id="CHEBI:57692"/>
    </cofactor>
</comment>
<evidence type="ECO:0000256" key="6">
    <source>
        <dbReference type="ARBA" id="ARBA00022448"/>
    </source>
</evidence>
<dbReference type="InterPro" id="IPR031314">
    <property type="entry name" value="DNK_dom"/>
</dbReference>
<feature type="domain" description="Deoxynucleoside kinase" evidence="14">
    <location>
        <begin position="75"/>
        <end position="309"/>
    </location>
</feature>
<sequence>MASIVRISVNRFVGNNCVKGTISKINIQSIRTITSNLDKLPPKPKPWNYQEKSFNILYHPFDRTTSRFDENTKLIVVDGPVASGKTKFAKEIAKSFGMQYFPEANLDMNYINNYGYDLRKLDPLLPVDCRSFDIMDFLKNPQHKLVAKMQIQQYIVRLSQYIDALAHLLSTGQGVVLDRCVYSDFVFAEAMFSQNFISKKVKSKYYEFRDNTLPELMRPHLVIYLDVPVPKVLENIKKRNITYEVNSPAINEKYLGTMERFYKENYLKEISNHADLLVYDWTVEGDMEVVIEDIEAIDFNRFDDQDPQLKDWVYFHEEDWAVRRHYYCSKKDKILAYCFIPCYDIPELTVDAEDAEEYFSIINAAPGEKYLKGYNADMGDTSLLFKTSEPVRNTLPLRERRTV</sequence>